<accession>A0ABR7NQT2</accession>
<feature type="compositionally biased region" description="Gly residues" evidence="1">
    <location>
        <begin position="512"/>
        <end position="521"/>
    </location>
</feature>
<feature type="region of interest" description="Disordered" evidence="1">
    <location>
        <begin position="500"/>
        <end position="547"/>
    </location>
</feature>
<reference evidence="3 4" key="1">
    <citation type="submission" date="2020-08" db="EMBL/GenBank/DDBJ databases">
        <title>Genome public.</title>
        <authorList>
            <person name="Liu C."/>
            <person name="Sun Q."/>
        </authorList>
    </citation>
    <scope>NUCLEOTIDE SEQUENCE [LARGE SCALE GENOMIC DNA]</scope>
    <source>
        <strain evidence="3 4">BX10</strain>
    </source>
</reference>
<dbReference type="PROSITE" id="PS51257">
    <property type="entry name" value="PROKAR_LIPOPROTEIN"/>
    <property type="match status" value="1"/>
</dbReference>
<dbReference type="RefSeq" id="WP_262426642.1">
    <property type="nucleotide sequence ID" value="NZ_JACRTJ010000002.1"/>
</dbReference>
<feature type="compositionally biased region" description="Polar residues" evidence="1">
    <location>
        <begin position="500"/>
        <end position="511"/>
    </location>
</feature>
<evidence type="ECO:0000313" key="3">
    <source>
        <dbReference type="EMBL" id="MBC8597732.1"/>
    </source>
</evidence>
<protein>
    <submittedName>
        <fullName evidence="3">Carbohydrate-binding domain-containing protein</fullName>
    </submittedName>
</protein>
<evidence type="ECO:0000313" key="4">
    <source>
        <dbReference type="Proteomes" id="UP000647491"/>
    </source>
</evidence>
<dbReference type="Proteomes" id="UP000647491">
    <property type="component" value="Unassembled WGS sequence"/>
</dbReference>
<evidence type="ECO:0000256" key="1">
    <source>
        <dbReference type="SAM" id="MobiDB-lite"/>
    </source>
</evidence>
<feature type="signal peptide" evidence="2">
    <location>
        <begin position="1"/>
        <end position="26"/>
    </location>
</feature>
<feature type="compositionally biased region" description="Polar residues" evidence="1">
    <location>
        <begin position="25"/>
        <end position="53"/>
    </location>
</feature>
<feature type="region of interest" description="Disordered" evidence="1">
    <location>
        <begin position="307"/>
        <end position="326"/>
    </location>
</feature>
<dbReference type="Pfam" id="PF14262">
    <property type="entry name" value="Cthe_2159"/>
    <property type="match status" value="1"/>
</dbReference>
<gene>
    <name evidence="3" type="ORF">H8708_00530</name>
</gene>
<proteinExistence type="predicted"/>
<organism evidence="3 4">
    <name type="scientific">Enterocloster hominis</name>
    <name type="common">ex Liu et al. 2021</name>
    <dbReference type="NCBI Taxonomy" id="2763663"/>
    <lineage>
        <taxon>Bacteria</taxon>
        <taxon>Bacillati</taxon>
        <taxon>Bacillota</taxon>
        <taxon>Clostridia</taxon>
        <taxon>Lachnospirales</taxon>
        <taxon>Lachnospiraceae</taxon>
        <taxon>Enterocloster</taxon>
    </lineage>
</organism>
<evidence type="ECO:0000256" key="2">
    <source>
        <dbReference type="SAM" id="SignalP"/>
    </source>
</evidence>
<sequence>MKRKTLFPLVLAVLLTLSACSSANTAQTEGSSSQTVQTGTEESVSSVNPSDMFTDNDLEIEYDEEASAKITLSGDSASSDSDAVQISDSTVTITDEGTYILSGTLHNGMIVVNAEDTDKVRLVLNGADITNSTSAAIYILEADKVFITTASGTENTLGNGGEYVAIDDNNIDAVVFSKSDLTLNGAGTLAINASAGHGVVSKDDLVLTSGTYDITAANHGLSGKDSVRIASGTYTITSGKDGIHAENADDTSMGFLYIAGGTFTIMADGDGISSSAYLQIEDGSFTITTGEGSASAVMTTDAVDFGQRGGLQNQTTDTSTEDDSISQKGVKATGAITIAGGTFVTDTVDDSLHSNSDILISHGVFELKSGDDTIHADATVHLQNGDFTVAYCYEGIEGLSVTIDDGTFDITSVDDGINAGGGIDSSGFGGGRPHHETFSASSDNFITINGGNLVIVSTGDCIDSNGALTVNSGTLNLTCNGSGNTALDCDGNYANNGGDITTNDGSENNPGQMGGSRGGPNGKRNTGNMDEQNQRENPGEKEQNSST</sequence>
<dbReference type="EMBL" id="JACRTJ010000002">
    <property type="protein sequence ID" value="MBC8597732.1"/>
    <property type="molecule type" value="Genomic_DNA"/>
</dbReference>
<dbReference type="InterPro" id="IPR025584">
    <property type="entry name" value="Cthe_2159"/>
</dbReference>
<feature type="chain" id="PRO_5046814700" evidence="2">
    <location>
        <begin position="27"/>
        <end position="547"/>
    </location>
</feature>
<feature type="compositionally biased region" description="Basic and acidic residues" evidence="1">
    <location>
        <begin position="532"/>
        <end position="547"/>
    </location>
</feature>
<name>A0ABR7NQT2_9FIRM</name>
<comment type="caution">
    <text evidence="3">The sequence shown here is derived from an EMBL/GenBank/DDBJ whole genome shotgun (WGS) entry which is preliminary data.</text>
</comment>
<keyword evidence="4" id="KW-1185">Reference proteome</keyword>
<feature type="region of interest" description="Disordered" evidence="1">
    <location>
        <begin position="25"/>
        <end position="54"/>
    </location>
</feature>
<keyword evidence="2" id="KW-0732">Signal</keyword>